<dbReference type="SMART" id="SM00752">
    <property type="entry name" value="HTTM"/>
    <property type="match status" value="1"/>
</dbReference>
<keyword evidence="4 7" id="KW-0472">Membrane</keyword>
<feature type="transmembrane region" description="Helical" evidence="7">
    <location>
        <begin position="148"/>
        <end position="167"/>
    </location>
</feature>
<evidence type="ECO:0000256" key="3">
    <source>
        <dbReference type="ARBA" id="ARBA00022989"/>
    </source>
</evidence>
<reference evidence="10" key="1">
    <citation type="submission" date="2016-04" db="EMBL/GenBank/DDBJ databases">
        <authorList>
            <person name="Chen L."/>
            <person name="Zhuang W."/>
            <person name="Wang G."/>
        </authorList>
    </citation>
    <scope>NUCLEOTIDE SEQUENCE [LARGE SCALE GENOMIC DNA]</scope>
    <source>
        <strain evidence="10">17621</strain>
    </source>
</reference>
<evidence type="ECO:0000259" key="8">
    <source>
        <dbReference type="SMART" id="SM00752"/>
    </source>
</evidence>
<dbReference type="GO" id="GO:0019842">
    <property type="term" value="F:vitamin binding"/>
    <property type="evidence" value="ECO:0007669"/>
    <property type="project" value="TreeGrafter"/>
</dbReference>
<dbReference type="RefSeq" id="WP_081203228.1">
    <property type="nucleotide sequence ID" value="NZ_FOCZ01000005.1"/>
</dbReference>
<dbReference type="AlphaFoldDB" id="A0A1V9EA71"/>
<dbReference type="GO" id="GO:0012505">
    <property type="term" value="C:endomembrane system"/>
    <property type="evidence" value="ECO:0007669"/>
    <property type="project" value="UniProtKB-SubCell"/>
</dbReference>
<keyword evidence="3 7" id="KW-1133">Transmembrane helix</keyword>
<dbReference type="InterPro" id="IPR053935">
    <property type="entry name" value="VKGC_lumenal_dom"/>
</dbReference>
<evidence type="ECO:0000256" key="1">
    <source>
        <dbReference type="ARBA" id="ARBA00004127"/>
    </source>
</evidence>
<dbReference type="OrthoDB" id="341137at2"/>
<dbReference type="InterPro" id="IPR007782">
    <property type="entry name" value="VKG_COase"/>
</dbReference>
<keyword evidence="10" id="KW-1185">Reference proteome</keyword>
<accession>A0A1V9EA71</accession>
<evidence type="ECO:0000256" key="2">
    <source>
        <dbReference type="ARBA" id="ARBA00022692"/>
    </source>
</evidence>
<feature type="transmembrane region" description="Helical" evidence="7">
    <location>
        <begin position="86"/>
        <end position="102"/>
    </location>
</feature>
<feature type="transmembrane region" description="Helical" evidence="7">
    <location>
        <begin position="59"/>
        <end position="79"/>
    </location>
</feature>
<proteinExistence type="predicted"/>
<name>A0A1V9EA71_9BACT</name>
<organism evidence="9 10">
    <name type="scientific">Niastella yeongjuensis</name>
    <dbReference type="NCBI Taxonomy" id="354355"/>
    <lineage>
        <taxon>Bacteria</taxon>
        <taxon>Pseudomonadati</taxon>
        <taxon>Bacteroidota</taxon>
        <taxon>Chitinophagia</taxon>
        <taxon>Chitinophagales</taxon>
        <taxon>Chitinophagaceae</taxon>
        <taxon>Niastella</taxon>
    </lineage>
</organism>
<dbReference type="InterPro" id="IPR053934">
    <property type="entry name" value="HTTM_dom"/>
</dbReference>
<feature type="transmembrane region" description="Helical" evidence="7">
    <location>
        <begin position="209"/>
        <end position="227"/>
    </location>
</feature>
<dbReference type="PANTHER" id="PTHR12639:SF7">
    <property type="entry name" value="HTTM DOMAIN-CONTAINING PROTEIN"/>
    <property type="match status" value="1"/>
</dbReference>
<feature type="domain" description="HTTM-like" evidence="8">
    <location>
        <begin position="9"/>
        <end position="270"/>
    </location>
</feature>
<protein>
    <submittedName>
        <fullName evidence="9">Deoxyribonuclease HsdR</fullName>
    </submittedName>
</protein>
<feature type="transmembrane region" description="Helical" evidence="7">
    <location>
        <begin position="296"/>
        <end position="316"/>
    </location>
</feature>
<feature type="transmembrane region" description="Helical" evidence="7">
    <location>
        <begin position="108"/>
        <end position="127"/>
    </location>
</feature>
<dbReference type="InterPro" id="IPR011020">
    <property type="entry name" value="HTTM-like"/>
</dbReference>
<dbReference type="EMBL" id="LVXG01000056">
    <property type="protein sequence ID" value="OQP42815.1"/>
    <property type="molecule type" value="Genomic_DNA"/>
</dbReference>
<gene>
    <name evidence="9" type="ORF">A4H97_11685</name>
</gene>
<evidence type="ECO:0000256" key="7">
    <source>
        <dbReference type="SAM" id="Phobius"/>
    </source>
</evidence>
<keyword evidence="6" id="KW-0456">Lyase</keyword>
<dbReference type="Proteomes" id="UP000192610">
    <property type="component" value="Unassembled WGS sequence"/>
</dbReference>
<sequence>MMMVINHFKRYRHIAPLAVLRMAFGAVLFVSTVRFIVKGWVTDFYITPRFHFPFYGFEWLHPGSAGCMYTVYGLMAAAAFCICTGLFYRIATIVFFCCFGYAEMLDKTYYLNHYYLVTIFSFLLMLVPAHRYCSLDVLRKPALRVTQVPSWTILIFKYQLCLIYFFAGLSKLTHDWLIEALPLRIWLPAKAPTVPVISSLLHHDCVACFFSWGGMLFDLSIGFLLLYRPTRRPAYILVIIFHVLTALIFQIGVFPYLMMSATLIFFSEDFHRSVLRKANSGEEKQLVFSRPVRITLLWALSVYFLLQVLMPLRFLLYPGSLFWTEEGYRFSWRVMLMEKSGTTYFYIKDPATGRKFQVNNGKFLTPYQERMMETQPDMMLQYAHILATEYKERGITNPQVTVESYVTLNGHGSRLFIDSARNLASEKETWFGHKNWILPMDEKN</sequence>
<evidence type="ECO:0000313" key="10">
    <source>
        <dbReference type="Proteomes" id="UP000192610"/>
    </source>
</evidence>
<feature type="transmembrane region" description="Helical" evidence="7">
    <location>
        <begin position="234"/>
        <end position="257"/>
    </location>
</feature>
<evidence type="ECO:0000313" key="9">
    <source>
        <dbReference type="EMBL" id="OQP42815.1"/>
    </source>
</evidence>
<dbReference type="PANTHER" id="PTHR12639">
    <property type="entry name" value="VITAMIN K-DEPENDENT GAMMA-CARBOXYLASE"/>
    <property type="match status" value="1"/>
</dbReference>
<evidence type="ECO:0000256" key="6">
    <source>
        <dbReference type="ARBA" id="ARBA00023239"/>
    </source>
</evidence>
<evidence type="ECO:0000256" key="4">
    <source>
        <dbReference type="ARBA" id="ARBA00023136"/>
    </source>
</evidence>
<keyword evidence="2 7" id="KW-0812">Transmembrane</keyword>
<dbReference type="Pfam" id="PF05090">
    <property type="entry name" value="HTTM"/>
    <property type="match status" value="1"/>
</dbReference>
<dbReference type="STRING" id="354355.SAMN05660816_03004"/>
<dbReference type="Pfam" id="PF22777">
    <property type="entry name" value="VKGC_lumenal_dom"/>
    <property type="match status" value="1"/>
</dbReference>
<keyword evidence="5" id="KW-1015">Disulfide bond</keyword>
<comment type="caution">
    <text evidence="9">The sequence shown here is derived from an EMBL/GenBank/DDBJ whole genome shotgun (WGS) entry which is preliminary data.</text>
</comment>
<comment type="subcellular location">
    <subcellularLocation>
        <location evidence="1">Endomembrane system</location>
        <topology evidence="1">Multi-pass membrane protein</topology>
    </subcellularLocation>
</comment>
<evidence type="ECO:0000256" key="5">
    <source>
        <dbReference type="ARBA" id="ARBA00023157"/>
    </source>
</evidence>
<dbReference type="GO" id="GO:0008488">
    <property type="term" value="F:gamma-glutamyl carboxylase activity"/>
    <property type="evidence" value="ECO:0007669"/>
    <property type="project" value="InterPro"/>
</dbReference>